<feature type="signal peptide" evidence="4">
    <location>
        <begin position="1"/>
        <end position="18"/>
    </location>
</feature>
<feature type="transmembrane region" description="Helical" evidence="3">
    <location>
        <begin position="506"/>
        <end position="525"/>
    </location>
</feature>
<name>A0AAE9EAT1_CAEBR</name>
<keyword evidence="1" id="KW-0245">EGF-like domain</keyword>
<keyword evidence="4" id="KW-0732">Signal</keyword>
<dbReference type="EMBL" id="CP092621">
    <property type="protein sequence ID" value="UMM16082.1"/>
    <property type="molecule type" value="Genomic_DNA"/>
</dbReference>
<evidence type="ECO:0000256" key="4">
    <source>
        <dbReference type="SAM" id="SignalP"/>
    </source>
</evidence>
<evidence type="ECO:0000313" key="6">
    <source>
        <dbReference type="EMBL" id="UMM16082.1"/>
    </source>
</evidence>
<keyword evidence="1" id="KW-1015">Disulfide bond</keyword>
<dbReference type="Gene3D" id="2.10.25.10">
    <property type="entry name" value="Laminin"/>
    <property type="match status" value="1"/>
</dbReference>
<reference evidence="6 7" key="1">
    <citation type="submission" date="2022-04" db="EMBL/GenBank/DDBJ databases">
        <title>Chromosome-level reference genomes for two strains of Caenorhabditis briggsae: an improved platform for comparative genomics.</title>
        <authorList>
            <person name="Stevens L."/>
            <person name="Andersen E."/>
        </authorList>
    </citation>
    <scope>NUCLEOTIDE SEQUENCE [LARGE SCALE GENOMIC DNA]</scope>
    <source>
        <strain evidence="6">VX34</strain>
        <tissue evidence="6">Whole-organism</tissue>
    </source>
</reference>
<keyword evidence="2" id="KW-0175">Coiled coil</keyword>
<evidence type="ECO:0000256" key="3">
    <source>
        <dbReference type="SAM" id="Phobius"/>
    </source>
</evidence>
<keyword evidence="3" id="KW-0472">Membrane</keyword>
<feature type="chain" id="PRO_5042171943" description="EGF-like domain-containing protein" evidence="4">
    <location>
        <begin position="19"/>
        <end position="965"/>
    </location>
</feature>
<sequence>MLFLFLLIFIGILISANSGDPTVTSSTEKISKTRLNETRVLKSPRLNETRVLRSPRLNEIRVVKSPRLNETRVLKSPRLNETRVLRSPRLNEIRVVKSPRLNETRVSKSPRLNETRVLKSPRLNETRVLKKPTTQDPACLLECPDGYQVGKSSCYIMYPPTRANSYQASLSLCMSKSRQTLASLEKFREDIPMLQASASETSINWIYANGIGSRKERFDKKADVYSIFEQSIVQAPIVQSVGISEKNSNVSTLCIVPSELGGWTRPRVLTSLINSRQVSSGLVGPHWVSSGPIGSQFCDTPICDIEQILLTYEYNQLFSSPVKTLKPKETTSLTCIPKKQSIEVTCGSLGNIYPEPSMIQCQRTSIEEIQDLSNPKNLFSSCSKGFQRGVASCDPVLEGSEIIGYRFTCKPGWTMPTCWYTTDTCTSNYCSENGKCVSEAGERRCECKMGYAGDKCEWNLREKYAKVPVFTGAIIALGGFVVRIVKRAVALGRTEATDENPQSTHQILRSYCMFVAGILVLFYSNPGLTNITPTACRFNFIAVHFCFMMAMVQWLLEAWNVNQVLRCVHLNEWETDWNGKKSWGVRIVPRMVASVLVVSAALLITFQAGWNQLAAPWTCVGTVREDNLSIWIPVIAMVIIVLLAAGAVFESNLLIKFRRPLLGYRIDLRIERQMGHEAGRQVEKCRRNEILCISGISLLIILWFLTILSADFKDDVTIGSLTVIMAIVYSVFSFYQEAVTCPEDRAMWITILQRYLPARFAPSYNPETMWTVDEVREMYKFSERERKLKYEQYVPRNQYLYLHHRWDLRFNEILAETPQMTINEALVKVFCEEMNLLKCNNGTGKQKAYIQDTYADFLYTIPDTDPRTLKGRIHGRLELVTLAADAPIGVKLAKFFIVPGFDIFEPEIPNEEIRELNREERQRRRLRNERIQMENYRILREEAREQATFLNSSIHFRYFGNEVVR</sequence>
<feature type="transmembrane region" description="Helical" evidence="3">
    <location>
        <begin position="630"/>
        <end position="649"/>
    </location>
</feature>
<dbReference type="PANTHER" id="PTHR24033">
    <property type="entry name" value="EGF-LIKE DOMAIN-CONTAINING PROTEIN"/>
    <property type="match status" value="1"/>
</dbReference>
<dbReference type="InterPro" id="IPR051830">
    <property type="entry name" value="NOTCH_homolog"/>
</dbReference>
<organism evidence="6 7">
    <name type="scientific">Caenorhabditis briggsae</name>
    <dbReference type="NCBI Taxonomy" id="6238"/>
    <lineage>
        <taxon>Eukaryota</taxon>
        <taxon>Metazoa</taxon>
        <taxon>Ecdysozoa</taxon>
        <taxon>Nematoda</taxon>
        <taxon>Chromadorea</taxon>
        <taxon>Rhabditida</taxon>
        <taxon>Rhabditina</taxon>
        <taxon>Rhabditomorpha</taxon>
        <taxon>Rhabditoidea</taxon>
        <taxon>Rhabditidae</taxon>
        <taxon>Peloderinae</taxon>
        <taxon>Caenorhabditis</taxon>
    </lineage>
</organism>
<evidence type="ECO:0000259" key="5">
    <source>
        <dbReference type="PROSITE" id="PS50026"/>
    </source>
</evidence>
<evidence type="ECO:0000256" key="1">
    <source>
        <dbReference type="PROSITE-ProRule" id="PRU00076"/>
    </source>
</evidence>
<comment type="caution">
    <text evidence="1">Lacks conserved residue(s) required for the propagation of feature annotation.</text>
</comment>
<dbReference type="Proteomes" id="UP000829354">
    <property type="component" value="Chromosome II"/>
</dbReference>
<feature type="transmembrane region" description="Helical" evidence="3">
    <location>
        <begin position="591"/>
        <end position="610"/>
    </location>
</feature>
<dbReference type="InterPro" id="IPR000742">
    <property type="entry name" value="EGF"/>
</dbReference>
<feature type="transmembrane region" description="Helical" evidence="3">
    <location>
        <begin position="467"/>
        <end position="485"/>
    </location>
</feature>
<feature type="disulfide bond" evidence="1">
    <location>
        <begin position="447"/>
        <end position="456"/>
    </location>
</feature>
<gene>
    <name evidence="6" type="ORF">L5515_013249</name>
</gene>
<dbReference type="PANTHER" id="PTHR24033:SF224">
    <property type="entry name" value="C-TYPE LECTIN"/>
    <property type="match status" value="1"/>
</dbReference>
<dbReference type="PROSITE" id="PS00022">
    <property type="entry name" value="EGF_1"/>
    <property type="match status" value="1"/>
</dbReference>
<dbReference type="PROSITE" id="PS50026">
    <property type="entry name" value="EGF_3"/>
    <property type="match status" value="1"/>
</dbReference>
<feature type="coiled-coil region" evidence="2">
    <location>
        <begin position="916"/>
        <end position="946"/>
    </location>
</feature>
<keyword evidence="7" id="KW-1185">Reference proteome</keyword>
<dbReference type="AlphaFoldDB" id="A0AAE9EAT1"/>
<dbReference type="SMART" id="SM00181">
    <property type="entry name" value="EGF"/>
    <property type="match status" value="1"/>
</dbReference>
<accession>A0AAE9EAT1</accession>
<evidence type="ECO:0000313" key="7">
    <source>
        <dbReference type="Proteomes" id="UP000829354"/>
    </source>
</evidence>
<keyword evidence="3" id="KW-0812">Transmembrane</keyword>
<dbReference type="PROSITE" id="PS01186">
    <property type="entry name" value="EGF_2"/>
    <property type="match status" value="1"/>
</dbReference>
<protein>
    <recommendedName>
        <fullName evidence="5">EGF-like domain-containing protein</fullName>
    </recommendedName>
</protein>
<dbReference type="CDD" id="cd00053">
    <property type="entry name" value="EGF"/>
    <property type="match status" value="1"/>
</dbReference>
<dbReference type="SUPFAM" id="SSF57196">
    <property type="entry name" value="EGF/Laminin"/>
    <property type="match status" value="1"/>
</dbReference>
<feature type="transmembrane region" description="Helical" evidence="3">
    <location>
        <begin position="537"/>
        <end position="556"/>
    </location>
</feature>
<dbReference type="Pfam" id="PF00008">
    <property type="entry name" value="EGF"/>
    <property type="match status" value="1"/>
</dbReference>
<feature type="transmembrane region" description="Helical" evidence="3">
    <location>
        <begin position="716"/>
        <end position="735"/>
    </location>
</feature>
<feature type="transmembrane region" description="Helical" evidence="3">
    <location>
        <begin position="690"/>
        <end position="710"/>
    </location>
</feature>
<keyword evidence="3" id="KW-1133">Transmembrane helix</keyword>
<evidence type="ECO:0000256" key="2">
    <source>
        <dbReference type="SAM" id="Coils"/>
    </source>
</evidence>
<proteinExistence type="predicted"/>
<feature type="domain" description="EGF-like" evidence="5">
    <location>
        <begin position="421"/>
        <end position="457"/>
    </location>
</feature>